<feature type="compositionally biased region" description="Low complexity" evidence="1">
    <location>
        <begin position="505"/>
        <end position="518"/>
    </location>
</feature>
<feature type="region of interest" description="Disordered" evidence="1">
    <location>
        <begin position="238"/>
        <end position="260"/>
    </location>
</feature>
<accession>A0A9Q8WJC2</accession>
<protein>
    <submittedName>
        <fullName evidence="2">Uncharacterized protein</fullName>
    </submittedName>
</protein>
<dbReference type="GeneID" id="73344910"/>
<dbReference type="Proteomes" id="UP000830671">
    <property type="component" value="Chromosome 5"/>
</dbReference>
<dbReference type="EMBL" id="CP019477">
    <property type="protein sequence ID" value="UQC85431.1"/>
    <property type="molecule type" value="Genomic_DNA"/>
</dbReference>
<evidence type="ECO:0000256" key="1">
    <source>
        <dbReference type="SAM" id="MobiDB-lite"/>
    </source>
</evidence>
<keyword evidence="3" id="KW-1185">Reference proteome</keyword>
<gene>
    <name evidence="2" type="ORF">CLUP02_10928</name>
</gene>
<feature type="compositionally biased region" description="Polar residues" evidence="1">
    <location>
        <begin position="57"/>
        <end position="72"/>
    </location>
</feature>
<feature type="region of interest" description="Disordered" evidence="1">
    <location>
        <begin position="481"/>
        <end position="592"/>
    </location>
</feature>
<evidence type="ECO:0000313" key="3">
    <source>
        <dbReference type="Proteomes" id="UP000830671"/>
    </source>
</evidence>
<dbReference type="AlphaFoldDB" id="A0A9Q8WJC2"/>
<feature type="compositionally biased region" description="Acidic residues" evidence="1">
    <location>
        <begin position="841"/>
        <end position="852"/>
    </location>
</feature>
<evidence type="ECO:0000313" key="2">
    <source>
        <dbReference type="EMBL" id="UQC85431.1"/>
    </source>
</evidence>
<feature type="compositionally biased region" description="Basic and acidic residues" evidence="1">
    <location>
        <begin position="566"/>
        <end position="577"/>
    </location>
</feature>
<feature type="compositionally biased region" description="Basic and acidic residues" evidence="1">
    <location>
        <begin position="522"/>
        <end position="533"/>
    </location>
</feature>
<feature type="compositionally biased region" description="Basic residues" evidence="1">
    <location>
        <begin position="815"/>
        <end position="826"/>
    </location>
</feature>
<feature type="region of interest" description="Disordered" evidence="1">
    <location>
        <begin position="794"/>
        <end position="852"/>
    </location>
</feature>
<name>A0A9Q8WJC2_9PEZI</name>
<organism evidence="2 3">
    <name type="scientific">Colletotrichum lupini</name>
    <dbReference type="NCBI Taxonomy" id="145971"/>
    <lineage>
        <taxon>Eukaryota</taxon>
        <taxon>Fungi</taxon>
        <taxon>Dikarya</taxon>
        <taxon>Ascomycota</taxon>
        <taxon>Pezizomycotina</taxon>
        <taxon>Sordariomycetes</taxon>
        <taxon>Hypocreomycetidae</taxon>
        <taxon>Glomerellales</taxon>
        <taxon>Glomerellaceae</taxon>
        <taxon>Colletotrichum</taxon>
        <taxon>Colletotrichum acutatum species complex</taxon>
    </lineage>
</organism>
<reference evidence="2" key="1">
    <citation type="journal article" date="2021" name="Mol. Plant Microbe Interact.">
        <title>Complete Genome Sequence of the Plant-Pathogenic Fungus Colletotrichum lupini.</title>
        <authorList>
            <person name="Baroncelli R."/>
            <person name="Pensec F."/>
            <person name="Da Lio D."/>
            <person name="Boufleur T."/>
            <person name="Vicente I."/>
            <person name="Sarrocco S."/>
            <person name="Picot A."/>
            <person name="Baraldi E."/>
            <person name="Sukno S."/>
            <person name="Thon M."/>
            <person name="Le Floch G."/>
        </authorList>
    </citation>
    <scope>NUCLEOTIDE SEQUENCE</scope>
    <source>
        <strain evidence="2">IMI 504893</strain>
    </source>
</reference>
<proteinExistence type="predicted"/>
<feature type="region of interest" description="Disordered" evidence="1">
    <location>
        <begin position="298"/>
        <end position="317"/>
    </location>
</feature>
<sequence>MNWTEGALARHSRGKGWKPEIAKQKQYFAKARSGLHGPPKPGLDSISFFSHQANSSTYPTKRLSTVPSQNSPHFQQHQQHRHSQHRQYDQKNQHNVPQDHRLLMSPGQHVRKEPLVAVDHGILQEPRSQHATKKRKLPDYEPELLDAKRHRLLQKGDWAGINVQKSLPLHFSGASSSKGRQIWGFRNKHPEGQSGFFWEQNGNGRRPLQGKATSYISTQGGDKDVRIRIGSEDIRYSGGSQITAKSSQNRLPRTATQSKSLRQSEYFVQTSSQFSAQDYGPPGLRGQRALPVSETISSTQRKHGQSAACRGNPPRASMSLKAYRYPTRLERLPKEPSRLERLQKEGRSLLVESSPSRVHHPVPRRLSQLVMLERSGKPASEMFGSTIGQVGRNPVQEVAPSECSENQRWQKMIESHEDQTKSPFEKDSSASRKIVKISPGVSNILISSSSVVHDSRFDHPPMSTFTDFSLDDRAQDSMETGQYKRFGTSIKNDGQPRATAEKMRSSSPLLPIISSTLSAGRPRGDLYNDKEGLSEDTSLAHAESCSDDGHYAQPRQLPPMFESDSEDKPTLNKREPSEQNLRPTDEENEEVETSIFLPQTLDTDAGNAISVPGSDKVDMDTEWMSFIFGEDVEKDEDIAFKESLKEAARDLRPSSSSAGDYYQPSVVPISAFASKELAPHKMLQHQHKGALNPASLGSSLKAGQTDMAIRGDLVDCELEHSQYQTTDTNIAGSFIAEDSDSIIPQSGTESLTSEVALTQITDSMSMIAQPSNSDLSENVGQRFAKPKTFVGRLACSSSRDPRPVLPLSVNEVSKKRGRPKGRSRKKKAEDGRANIRGLPDYDGDPIEGGSDE</sequence>
<feature type="region of interest" description="Disordered" evidence="1">
    <location>
        <begin position="57"/>
        <end position="95"/>
    </location>
</feature>
<feature type="compositionally biased region" description="Basic and acidic residues" evidence="1">
    <location>
        <begin position="86"/>
        <end position="95"/>
    </location>
</feature>
<dbReference type="RefSeq" id="XP_049147045.1">
    <property type="nucleotide sequence ID" value="XM_049289900.1"/>
</dbReference>
<dbReference type="KEGG" id="clup:CLUP02_10928"/>